<dbReference type="EMBL" id="MG525213">
    <property type="protein sequence ID" value="AVA09678.1"/>
    <property type="molecule type" value="Genomic_DNA"/>
</dbReference>
<proteinExistence type="predicted"/>
<feature type="chain" id="PRO_5014824128" evidence="2">
    <location>
        <begin position="30"/>
        <end position="326"/>
    </location>
</feature>
<reference evidence="3" key="1">
    <citation type="journal article" date="2018" name="Front. Plant Sci.">
        <title>Large-Scale Identification and Characterization of Heterodera avenae Putative Effectors Suppressing or Inducing Cell Death in Nicotiana benthamiana.</title>
        <authorList>
            <person name="Chen C."/>
            <person name="Chen Y."/>
            <person name="Jian H."/>
            <person name="Yang D."/>
            <person name="Dai Y."/>
            <person name="Pan L."/>
            <person name="Shi F."/>
            <person name="Yang S."/>
            <person name="Liu Q."/>
        </authorList>
    </citation>
    <scope>NUCLEOTIDE SEQUENCE</scope>
    <source>
        <strain evidence="3">Isotig14966</strain>
    </source>
</reference>
<evidence type="ECO:0000256" key="2">
    <source>
        <dbReference type="SAM" id="SignalP"/>
    </source>
</evidence>
<evidence type="ECO:0000313" key="3">
    <source>
        <dbReference type="EMBL" id="AVA09678.1"/>
    </source>
</evidence>
<feature type="signal peptide" evidence="2">
    <location>
        <begin position="1"/>
        <end position="29"/>
    </location>
</feature>
<feature type="region of interest" description="Disordered" evidence="1">
    <location>
        <begin position="40"/>
        <end position="81"/>
    </location>
</feature>
<feature type="compositionally biased region" description="Basic and acidic residues" evidence="1">
    <location>
        <begin position="61"/>
        <end position="72"/>
    </location>
</feature>
<sequence>MMLFLRPFSSPVSAFAVLSLFLFVPAVFSSNRHHSVGHHFDQPYFGHSSDSPPNGHHRRHQQNEHQMGEHTSHKSQPAAAGVSPNVVPCACAGHSAEGSRWMNEMPAHGMPLFLFPDNVLRLVDVVLRSENAFHRDNADLARHLFHLLAHQFPRKWFIVGVGTMPAKGARKPPMWAAEEVDVLNGTVQLQSPPGYGSFPFFDGRHFKRENGSQLWYFVNAMEPIASKATEESPRKNLAKCVSKKGCSSLVEFASVCAHNDRPLGMAVKFSKNLEMSIFASEPLTMDTGTLVLTKEAKECVENERDEERGEQQQHILVVAAPEGEKE</sequence>
<evidence type="ECO:0000256" key="1">
    <source>
        <dbReference type="SAM" id="MobiDB-lite"/>
    </source>
</evidence>
<accession>A0A2L0VDL1</accession>
<feature type="compositionally biased region" description="Basic and acidic residues" evidence="1">
    <location>
        <begin position="301"/>
        <end position="311"/>
    </location>
</feature>
<dbReference type="AlphaFoldDB" id="A0A2L0VDL1"/>
<keyword evidence="2" id="KW-0732">Signal</keyword>
<organism evidence="3">
    <name type="scientific">Heterodera avenae</name>
    <name type="common">Cereal cyst nematode worm</name>
    <dbReference type="NCBI Taxonomy" id="34510"/>
    <lineage>
        <taxon>Eukaryota</taxon>
        <taxon>Metazoa</taxon>
        <taxon>Ecdysozoa</taxon>
        <taxon>Nematoda</taxon>
        <taxon>Chromadorea</taxon>
        <taxon>Rhabditida</taxon>
        <taxon>Tylenchina</taxon>
        <taxon>Tylenchomorpha</taxon>
        <taxon>Tylenchoidea</taxon>
        <taxon>Heteroderidae</taxon>
        <taxon>Heteroderinae</taxon>
        <taxon>Heterodera</taxon>
    </lineage>
</organism>
<name>A0A2L0VDL1_HETAV</name>
<feature type="region of interest" description="Disordered" evidence="1">
    <location>
        <begin position="301"/>
        <end position="326"/>
    </location>
</feature>
<protein>
    <submittedName>
        <fullName evidence="3">Putative effector protein</fullName>
    </submittedName>
</protein>